<sequence>MFENPTRPILAAFAFALALNGASALAAGPAPMEAALARIAHDWAQVTFTMTDEDAQNTRLKALADQAAQVVASYPDRAEPLIWEAVILSGEAKTAGTFSALGYAKQSRDLLEKAERLDYRALDGAVPTSLGALYYLVPGFPLGFGDNDKARQYLEQAVEMSPTGLDANYFYGDFLYQEGEYKQATVVLKRALTAPVNAQRPVWDTGRRAQIRDLLSKVDAKLAADG</sequence>
<dbReference type="AlphaFoldDB" id="A0A1Y6CEK5"/>
<organism evidence="2 3">
    <name type="scientific">Tistlia consotensis USBA 355</name>
    <dbReference type="NCBI Taxonomy" id="560819"/>
    <lineage>
        <taxon>Bacteria</taxon>
        <taxon>Pseudomonadati</taxon>
        <taxon>Pseudomonadota</taxon>
        <taxon>Alphaproteobacteria</taxon>
        <taxon>Rhodospirillales</taxon>
        <taxon>Rhodovibrionaceae</taxon>
        <taxon>Tistlia</taxon>
    </lineage>
</organism>
<dbReference type="STRING" id="560819.SAMN05428998_12324"/>
<dbReference type="EMBL" id="FWZX01000023">
    <property type="protein sequence ID" value="SMF60169.1"/>
    <property type="molecule type" value="Genomic_DNA"/>
</dbReference>
<dbReference type="Pfam" id="PF14559">
    <property type="entry name" value="TPR_19"/>
    <property type="match status" value="1"/>
</dbReference>
<dbReference type="RefSeq" id="WP_085124962.1">
    <property type="nucleotide sequence ID" value="NZ_FWZX01000023.1"/>
</dbReference>
<proteinExistence type="predicted"/>
<dbReference type="Proteomes" id="UP000192917">
    <property type="component" value="Unassembled WGS sequence"/>
</dbReference>
<evidence type="ECO:0000313" key="3">
    <source>
        <dbReference type="Proteomes" id="UP000192917"/>
    </source>
</evidence>
<keyword evidence="3" id="KW-1185">Reference proteome</keyword>
<evidence type="ECO:0000256" key="1">
    <source>
        <dbReference type="SAM" id="SignalP"/>
    </source>
</evidence>
<feature type="chain" id="PRO_5012667091" evidence="1">
    <location>
        <begin position="27"/>
        <end position="226"/>
    </location>
</feature>
<gene>
    <name evidence="2" type="ORF">SAMN05428998_12324</name>
</gene>
<protein>
    <submittedName>
        <fullName evidence="2">Tetratricopeptide repeat-containing protein</fullName>
    </submittedName>
</protein>
<accession>A0A1Y6CEK5</accession>
<dbReference type="SUPFAM" id="SSF48452">
    <property type="entry name" value="TPR-like"/>
    <property type="match status" value="1"/>
</dbReference>
<reference evidence="2 3" key="1">
    <citation type="submission" date="2017-04" db="EMBL/GenBank/DDBJ databases">
        <authorList>
            <person name="Afonso C.L."/>
            <person name="Miller P.J."/>
            <person name="Scott M.A."/>
            <person name="Spackman E."/>
            <person name="Goraichik I."/>
            <person name="Dimitrov K.M."/>
            <person name="Suarez D.L."/>
            <person name="Swayne D.E."/>
        </authorList>
    </citation>
    <scope>NUCLEOTIDE SEQUENCE [LARGE SCALE GENOMIC DNA]</scope>
    <source>
        <strain evidence="2 3">USBA 355</strain>
    </source>
</reference>
<name>A0A1Y6CEK5_9PROT</name>
<dbReference type="InterPro" id="IPR011990">
    <property type="entry name" value="TPR-like_helical_dom_sf"/>
</dbReference>
<evidence type="ECO:0000313" key="2">
    <source>
        <dbReference type="EMBL" id="SMF60169.1"/>
    </source>
</evidence>
<keyword evidence="1" id="KW-0732">Signal</keyword>
<dbReference type="Gene3D" id="1.25.40.10">
    <property type="entry name" value="Tetratricopeptide repeat domain"/>
    <property type="match status" value="1"/>
</dbReference>
<feature type="signal peptide" evidence="1">
    <location>
        <begin position="1"/>
        <end position="26"/>
    </location>
</feature>